<proteinExistence type="predicted"/>
<accession>A0A165ME42</accession>
<gene>
    <name evidence="2" type="ORF">EXIGLDRAFT_726215</name>
</gene>
<feature type="compositionally biased region" description="Polar residues" evidence="1">
    <location>
        <begin position="149"/>
        <end position="159"/>
    </location>
</feature>
<protein>
    <submittedName>
        <fullName evidence="2">Uncharacterized protein</fullName>
    </submittedName>
</protein>
<sequence>MYDLLAALSFLPLKPAPWASGDQRGGLAKRKGLSSTAMHLLDALAALAVSEPDDVYTTALTLPPQTLALYVSAQAPVPATATKHLQNIWSFLQSAPSESDVLLTGHRYGFVASQMRYSWKALRGRLQVDGAIVIATLTTALAQLPNHGMPTTPSPQGQDQSRRDQLGETMREPLTRLLQSVQNLRTGVLSSGVLEDSVLLRAFSEIGQLHKLVFGPDATERLLSDLEFLAGAPLSKLLARIVWLAEPCARLWSLMSSSKLGAIVSHPFNVIVIPPLTRQVVVSLDKHRLFSAAAGTTTTPELCPGLADLLETYVFHRVEIVLTGYQGDPTSTDSGALNVPLHPELALLAHLDSLLYDPYPYIGMSEPACLLCHEYIATYSEVSWRRESHVRGSDCHLPFPWVAPSLHGNHDARIMRDFVDLVSAMFASACFEIYTHLGTSG</sequence>
<name>A0A165ME42_EXIGL</name>
<organism evidence="2 3">
    <name type="scientific">Exidia glandulosa HHB12029</name>
    <dbReference type="NCBI Taxonomy" id="1314781"/>
    <lineage>
        <taxon>Eukaryota</taxon>
        <taxon>Fungi</taxon>
        <taxon>Dikarya</taxon>
        <taxon>Basidiomycota</taxon>
        <taxon>Agaricomycotina</taxon>
        <taxon>Agaricomycetes</taxon>
        <taxon>Auriculariales</taxon>
        <taxon>Exidiaceae</taxon>
        <taxon>Exidia</taxon>
    </lineage>
</organism>
<feature type="region of interest" description="Disordered" evidence="1">
    <location>
        <begin position="144"/>
        <end position="165"/>
    </location>
</feature>
<dbReference type="Proteomes" id="UP000077266">
    <property type="component" value="Unassembled WGS sequence"/>
</dbReference>
<dbReference type="AlphaFoldDB" id="A0A165ME42"/>
<evidence type="ECO:0000313" key="3">
    <source>
        <dbReference type="Proteomes" id="UP000077266"/>
    </source>
</evidence>
<dbReference type="InParanoid" id="A0A165ME42"/>
<dbReference type="OrthoDB" id="4506255at2759"/>
<evidence type="ECO:0000256" key="1">
    <source>
        <dbReference type="SAM" id="MobiDB-lite"/>
    </source>
</evidence>
<dbReference type="Pfam" id="PF14441">
    <property type="entry name" value="OTT_1508_deam"/>
    <property type="match status" value="1"/>
</dbReference>
<reference evidence="2 3" key="1">
    <citation type="journal article" date="2016" name="Mol. Biol. Evol.">
        <title>Comparative Genomics of Early-Diverging Mushroom-Forming Fungi Provides Insights into the Origins of Lignocellulose Decay Capabilities.</title>
        <authorList>
            <person name="Nagy L.G."/>
            <person name="Riley R."/>
            <person name="Tritt A."/>
            <person name="Adam C."/>
            <person name="Daum C."/>
            <person name="Floudas D."/>
            <person name="Sun H."/>
            <person name="Yadav J.S."/>
            <person name="Pangilinan J."/>
            <person name="Larsson K.H."/>
            <person name="Matsuura K."/>
            <person name="Barry K."/>
            <person name="Labutti K."/>
            <person name="Kuo R."/>
            <person name="Ohm R.A."/>
            <person name="Bhattacharya S.S."/>
            <person name="Shirouzu T."/>
            <person name="Yoshinaga Y."/>
            <person name="Martin F.M."/>
            <person name="Grigoriev I.V."/>
            <person name="Hibbett D.S."/>
        </authorList>
    </citation>
    <scope>NUCLEOTIDE SEQUENCE [LARGE SCALE GENOMIC DNA]</scope>
    <source>
        <strain evidence="2 3">HHB12029</strain>
    </source>
</reference>
<keyword evidence="3" id="KW-1185">Reference proteome</keyword>
<dbReference type="InterPro" id="IPR027796">
    <property type="entry name" value="OTT_1508_deam-like"/>
</dbReference>
<dbReference type="EMBL" id="KV425912">
    <property type="protein sequence ID" value="KZV99136.1"/>
    <property type="molecule type" value="Genomic_DNA"/>
</dbReference>
<evidence type="ECO:0000313" key="2">
    <source>
        <dbReference type="EMBL" id="KZV99136.1"/>
    </source>
</evidence>